<comment type="caution">
    <text evidence="1">The sequence shown here is derived from an EMBL/GenBank/DDBJ whole genome shotgun (WGS) entry which is preliminary data.</text>
</comment>
<dbReference type="EMBL" id="BNJG01000001">
    <property type="protein sequence ID" value="GHO53050.1"/>
    <property type="molecule type" value="Genomic_DNA"/>
</dbReference>
<name>A0ABQ3UKZ2_9CHLR</name>
<keyword evidence="2" id="KW-1185">Reference proteome</keyword>
<proteinExistence type="predicted"/>
<gene>
    <name evidence="1" type="ORF">KSB_15250</name>
</gene>
<accession>A0ABQ3UKZ2</accession>
<evidence type="ECO:0000313" key="1">
    <source>
        <dbReference type="EMBL" id="GHO53050.1"/>
    </source>
</evidence>
<organism evidence="1 2">
    <name type="scientific">Ktedonobacter robiniae</name>
    <dbReference type="NCBI Taxonomy" id="2778365"/>
    <lineage>
        <taxon>Bacteria</taxon>
        <taxon>Bacillati</taxon>
        <taxon>Chloroflexota</taxon>
        <taxon>Ktedonobacteria</taxon>
        <taxon>Ktedonobacterales</taxon>
        <taxon>Ktedonobacteraceae</taxon>
        <taxon>Ktedonobacter</taxon>
    </lineage>
</organism>
<evidence type="ECO:0000313" key="2">
    <source>
        <dbReference type="Proteomes" id="UP000654345"/>
    </source>
</evidence>
<dbReference type="Proteomes" id="UP000654345">
    <property type="component" value="Unassembled WGS sequence"/>
</dbReference>
<evidence type="ECO:0008006" key="3">
    <source>
        <dbReference type="Google" id="ProtNLM"/>
    </source>
</evidence>
<sequence length="103" mass="11061">MLHGNGVGILFITVENTGQYIGPTTMQVEFKTSSTIVPQVKLNVVIPALLSGAQRLIMVDIPKPPQDGSFLNPVGPIKISLNLTQGKELANIKQADNILITHC</sequence>
<reference evidence="1 2" key="1">
    <citation type="journal article" date="2021" name="Int. J. Syst. Evol. Microbiol.">
        <title>Reticulibacter mediterranei gen. nov., sp. nov., within the new family Reticulibacteraceae fam. nov., and Ktedonospora formicarum gen. nov., sp. nov., Ktedonobacter robiniae sp. nov., Dictyobacter formicarum sp. nov. and Dictyobacter arantiisoli sp. nov., belonging to the class Ktedonobacteria.</title>
        <authorList>
            <person name="Yabe S."/>
            <person name="Zheng Y."/>
            <person name="Wang C.M."/>
            <person name="Sakai Y."/>
            <person name="Abe K."/>
            <person name="Yokota A."/>
            <person name="Donadio S."/>
            <person name="Cavaletti L."/>
            <person name="Monciardini P."/>
        </authorList>
    </citation>
    <scope>NUCLEOTIDE SEQUENCE [LARGE SCALE GENOMIC DNA]</scope>
    <source>
        <strain evidence="1 2">SOSP1-30</strain>
    </source>
</reference>
<protein>
    <recommendedName>
        <fullName evidence="3">CARDB domain-containing protein</fullName>
    </recommendedName>
</protein>